<keyword evidence="4" id="KW-1185">Reference proteome</keyword>
<feature type="transmembrane region" description="Helical" evidence="2">
    <location>
        <begin position="137"/>
        <end position="157"/>
    </location>
</feature>
<feature type="region of interest" description="Disordered" evidence="1">
    <location>
        <begin position="318"/>
        <end position="337"/>
    </location>
</feature>
<dbReference type="InParanoid" id="A0A409WS19"/>
<dbReference type="Proteomes" id="UP000283269">
    <property type="component" value="Unassembled WGS sequence"/>
</dbReference>
<feature type="transmembrane region" description="Helical" evidence="2">
    <location>
        <begin position="163"/>
        <end position="180"/>
    </location>
</feature>
<feature type="transmembrane region" description="Helical" evidence="2">
    <location>
        <begin position="240"/>
        <end position="264"/>
    </location>
</feature>
<dbReference type="OrthoDB" id="3265004at2759"/>
<feature type="transmembrane region" description="Helical" evidence="2">
    <location>
        <begin position="26"/>
        <end position="47"/>
    </location>
</feature>
<evidence type="ECO:0000313" key="4">
    <source>
        <dbReference type="Proteomes" id="UP000283269"/>
    </source>
</evidence>
<proteinExistence type="predicted"/>
<feature type="transmembrane region" description="Helical" evidence="2">
    <location>
        <begin position="56"/>
        <end position="74"/>
    </location>
</feature>
<protein>
    <submittedName>
        <fullName evidence="3">Uncharacterized protein</fullName>
    </submittedName>
</protein>
<feature type="transmembrane region" description="Helical" evidence="2">
    <location>
        <begin position="106"/>
        <end position="125"/>
    </location>
</feature>
<evidence type="ECO:0000256" key="2">
    <source>
        <dbReference type="SAM" id="Phobius"/>
    </source>
</evidence>
<name>A0A409WS19_PSICY</name>
<gene>
    <name evidence="3" type="ORF">CVT25_015081</name>
</gene>
<reference evidence="3 4" key="1">
    <citation type="journal article" date="2018" name="Evol. Lett.">
        <title>Horizontal gene cluster transfer increased hallucinogenic mushroom diversity.</title>
        <authorList>
            <person name="Reynolds H.T."/>
            <person name="Vijayakumar V."/>
            <person name="Gluck-Thaler E."/>
            <person name="Korotkin H.B."/>
            <person name="Matheny P.B."/>
            <person name="Slot J.C."/>
        </authorList>
    </citation>
    <scope>NUCLEOTIDE SEQUENCE [LARGE SCALE GENOMIC DNA]</scope>
    <source>
        <strain evidence="3 4">2631</strain>
    </source>
</reference>
<dbReference type="EMBL" id="NHYD01003264">
    <property type="protein sequence ID" value="PPQ81325.1"/>
    <property type="molecule type" value="Genomic_DNA"/>
</dbReference>
<dbReference type="AlphaFoldDB" id="A0A409WS19"/>
<keyword evidence="2" id="KW-0812">Transmembrane</keyword>
<keyword evidence="2" id="KW-0472">Membrane</keyword>
<evidence type="ECO:0000313" key="3">
    <source>
        <dbReference type="EMBL" id="PPQ81325.1"/>
    </source>
</evidence>
<sequence length="350" mass="39076">MSSHGSSLPDVSIQRADINSQLNATLLGIFMMGMYTIVYFGTLYICLTRKRSPGKVVISSISLLYALGIIEYSFEWTFMEWFFLENGDTRVSIFKALLVLPRWLHVMNNIFAFIMLTLADGLLIWRCFHVWNRSIRVIFLPLFLFFGEIGSFPSSMLGECAEIRRGSTGLFLSAVIILFVTKAQPTHQQALTVDRIESAGYFVSATTSLATTFLIAYRINNLSKDGLSESRGRFKHVVEILVQSVFVYSLALLVQAIAVVVPFAIGNSRLFALETYSAAILIPITGIAPTIMVARVNLAAGEGDLWPRTRYSTGLRFRSQEGTENQSDTQVIGEENTEKQAVEYVSRGEP</sequence>
<keyword evidence="2" id="KW-1133">Transmembrane helix</keyword>
<feature type="compositionally biased region" description="Polar residues" evidence="1">
    <location>
        <begin position="320"/>
        <end position="330"/>
    </location>
</feature>
<evidence type="ECO:0000256" key="1">
    <source>
        <dbReference type="SAM" id="MobiDB-lite"/>
    </source>
</evidence>
<accession>A0A409WS19</accession>
<comment type="caution">
    <text evidence="3">The sequence shown here is derived from an EMBL/GenBank/DDBJ whole genome shotgun (WGS) entry which is preliminary data.</text>
</comment>
<feature type="transmembrane region" description="Helical" evidence="2">
    <location>
        <begin position="276"/>
        <end position="298"/>
    </location>
</feature>
<dbReference type="STRING" id="93625.A0A409WS19"/>
<organism evidence="3 4">
    <name type="scientific">Psilocybe cyanescens</name>
    <dbReference type="NCBI Taxonomy" id="93625"/>
    <lineage>
        <taxon>Eukaryota</taxon>
        <taxon>Fungi</taxon>
        <taxon>Dikarya</taxon>
        <taxon>Basidiomycota</taxon>
        <taxon>Agaricomycotina</taxon>
        <taxon>Agaricomycetes</taxon>
        <taxon>Agaricomycetidae</taxon>
        <taxon>Agaricales</taxon>
        <taxon>Agaricineae</taxon>
        <taxon>Strophariaceae</taxon>
        <taxon>Psilocybe</taxon>
    </lineage>
</organism>